<evidence type="ECO:0000256" key="5">
    <source>
        <dbReference type="ARBA" id="ARBA00012943"/>
    </source>
</evidence>
<dbReference type="PROSITE" id="PS00837">
    <property type="entry name" value="ALADH_PNT_2"/>
    <property type="match status" value="1"/>
</dbReference>
<evidence type="ECO:0000256" key="18">
    <source>
        <dbReference type="ARBA" id="ARBA00023136"/>
    </source>
</evidence>
<evidence type="ECO:0000256" key="4">
    <source>
        <dbReference type="ARBA" id="ARBA00011738"/>
    </source>
</evidence>
<reference evidence="28" key="1">
    <citation type="submission" date="2009-08" db="EMBL/GenBank/DDBJ databases">
        <title>Annotation of Salpingoeca rosetta.</title>
        <authorList>
            <consortium name="The Broad Institute Genome Sequencing Platform"/>
            <person name="Russ C."/>
            <person name="Cuomo C."/>
            <person name="Burger G."/>
            <person name="Gray M.W."/>
            <person name="Holland P.W.H."/>
            <person name="King N."/>
            <person name="Lang F.B.F."/>
            <person name="Roger A.J."/>
            <person name="Ruiz-Trillo I."/>
            <person name="Young S.K."/>
            <person name="Zeng Q."/>
            <person name="Gargeya S."/>
            <person name="Alvarado L."/>
            <person name="Berlin A."/>
            <person name="Chapman S.B."/>
            <person name="Chen Z."/>
            <person name="Freedman E."/>
            <person name="Gellesch M."/>
            <person name="Goldberg J."/>
            <person name="Griggs A."/>
            <person name="Gujja S."/>
            <person name="Heilman E."/>
            <person name="Heiman D."/>
            <person name="Howarth C."/>
            <person name="Mehta T."/>
            <person name="Neiman D."/>
            <person name="Pearson M."/>
            <person name="Roberts A."/>
            <person name="Saif S."/>
            <person name="Shea T."/>
            <person name="Shenoy N."/>
            <person name="Sisk P."/>
            <person name="Stolte C."/>
            <person name="Sykes S."/>
            <person name="White J."/>
            <person name="Yandava C."/>
            <person name="Haas B."/>
            <person name="Nusbaum C."/>
            <person name="Birren B."/>
        </authorList>
    </citation>
    <scope>NUCLEOTIDE SEQUENCE [LARGE SCALE GENOMIC DNA]</scope>
    <source>
        <strain evidence="28">ATCC 50818</strain>
    </source>
</reference>
<dbReference type="Pfam" id="PF02233">
    <property type="entry name" value="PNTB"/>
    <property type="match status" value="1"/>
</dbReference>
<dbReference type="GeneID" id="16069518"/>
<dbReference type="eggNOG" id="ENOG502QQ0A">
    <property type="taxonomic scope" value="Eukaryota"/>
</dbReference>
<keyword evidence="16" id="KW-0520">NAD</keyword>
<evidence type="ECO:0000256" key="1">
    <source>
        <dbReference type="ARBA" id="ARBA00004292"/>
    </source>
</evidence>
<evidence type="ECO:0000256" key="7">
    <source>
        <dbReference type="ARBA" id="ARBA00022519"/>
    </source>
</evidence>
<evidence type="ECO:0000256" key="12">
    <source>
        <dbReference type="ARBA" id="ARBA00022946"/>
    </source>
</evidence>
<comment type="similarity">
    <text evidence="21">In the C-terminal section; belongs to the PNT beta subunit family.</text>
</comment>
<dbReference type="SUPFAM" id="SSF52283">
    <property type="entry name" value="Formate/glycerate dehydrogenase catalytic domain-like"/>
    <property type="match status" value="1"/>
</dbReference>
<evidence type="ECO:0000256" key="24">
    <source>
        <dbReference type="SAM" id="MobiDB-lite"/>
    </source>
</evidence>
<dbReference type="GO" id="GO:0016491">
    <property type="term" value="F:oxidoreductase activity"/>
    <property type="evidence" value="ECO:0007669"/>
    <property type="project" value="InterPro"/>
</dbReference>
<evidence type="ECO:0000256" key="13">
    <source>
        <dbReference type="ARBA" id="ARBA00022967"/>
    </source>
</evidence>
<evidence type="ECO:0000256" key="10">
    <source>
        <dbReference type="ARBA" id="ARBA00022792"/>
    </source>
</evidence>
<evidence type="ECO:0000256" key="23">
    <source>
        <dbReference type="ARBA" id="ARBA00079255"/>
    </source>
</evidence>
<dbReference type="InterPro" id="IPR026255">
    <property type="entry name" value="NADP_transhyd_a"/>
</dbReference>
<keyword evidence="8 25" id="KW-0812">Transmembrane</keyword>
<keyword evidence="9" id="KW-0547">Nucleotide-binding</keyword>
<keyword evidence="14 25" id="KW-1133">Transmembrane helix</keyword>
<keyword evidence="10" id="KW-0999">Mitochondrion inner membrane</keyword>
<evidence type="ECO:0000259" key="26">
    <source>
        <dbReference type="SMART" id="SM01002"/>
    </source>
</evidence>
<protein>
    <recommendedName>
        <fullName evidence="22">NAD(P) transhydrogenase, mitochondrial</fullName>
        <ecNumber evidence="5">7.1.1.1</ecNumber>
    </recommendedName>
    <alternativeName>
        <fullName evidence="23">Nicotinamide nucleotide transhydrogenase</fullName>
    </alternativeName>
</protein>
<evidence type="ECO:0000259" key="27">
    <source>
        <dbReference type="SMART" id="SM01003"/>
    </source>
</evidence>
<dbReference type="GO" id="GO:0006740">
    <property type="term" value="P:NADPH regeneration"/>
    <property type="evidence" value="ECO:0007669"/>
    <property type="project" value="TreeGrafter"/>
</dbReference>
<dbReference type="KEGG" id="sre:PTSG_10065"/>
<dbReference type="Gene3D" id="3.40.50.1220">
    <property type="entry name" value="TPP-binding domain"/>
    <property type="match status" value="1"/>
</dbReference>
<dbReference type="Proteomes" id="UP000007799">
    <property type="component" value="Unassembled WGS sequence"/>
</dbReference>
<feature type="transmembrane region" description="Helical" evidence="25">
    <location>
        <begin position="614"/>
        <end position="634"/>
    </location>
</feature>
<gene>
    <name evidence="28" type="ORF">PTSG_10065</name>
</gene>
<feature type="region of interest" description="Disordered" evidence="24">
    <location>
        <begin position="500"/>
        <end position="534"/>
    </location>
</feature>
<evidence type="ECO:0000313" key="29">
    <source>
        <dbReference type="Proteomes" id="UP000007799"/>
    </source>
</evidence>
<keyword evidence="15" id="KW-0007">Acetylation</keyword>
<feature type="domain" description="Alanine dehydrogenase/pyridine nucleotide transhydrogenase NAD(H)-binding" evidence="26">
    <location>
        <begin position="281"/>
        <end position="446"/>
    </location>
</feature>
<dbReference type="InterPro" id="IPR029035">
    <property type="entry name" value="DHS-like_NAD/FAD-binding_dom"/>
</dbReference>
<dbReference type="GO" id="GO:0005886">
    <property type="term" value="C:plasma membrane"/>
    <property type="evidence" value="ECO:0007669"/>
    <property type="project" value="UniProtKB-SubCell"/>
</dbReference>
<feature type="transmembrane region" description="Helical" evidence="25">
    <location>
        <begin position="654"/>
        <end position="673"/>
    </location>
</feature>
<dbReference type="Gene3D" id="3.40.50.720">
    <property type="entry name" value="NAD(P)-binding Rossmann-like Domain"/>
    <property type="match status" value="2"/>
</dbReference>
<feature type="transmembrane region" description="Helical" evidence="25">
    <location>
        <begin position="732"/>
        <end position="751"/>
    </location>
</feature>
<feature type="transmembrane region" description="Helical" evidence="25">
    <location>
        <begin position="763"/>
        <end position="781"/>
    </location>
</feature>
<dbReference type="InterPro" id="IPR007698">
    <property type="entry name" value="AlaDH/PNT_NAD(H)-bd"/>
</dbReference>
<organism evidence="29">
    <name type="scientific">Salpingoeca rosetta (strain ATCC 50818 / BSB-021)</name>
    <dbReference type="NCBI Taxonomy" id="946362"/>
    <lineage>
        <taxon>Eukaryota</taxon>
        <taxon>Choanoflagellata</taxon>
        <taxon>Craspedida</taxon>
        <taxon>Salpingoecidae</taxon>
        <taxon>Salpingoeca</taxon>
    </lineage>
</organism>
<evidence type="ECO:0000256" key="16">
    <source>
        <dbReference type="ARBA" id="ARBA00023027"/>
    </source>
</evidence>
<keyword evidence="17" id="KW-0496">Mitochondrion</keyword>
<dbReference type="SUPFAM" id="SSF52467">
    <property type="entry name" value="DHS-like NAD/FAD-binding domain"/>
    <property type="match status" value="1"/>
</dbReference>
<evidence type="ECO:0000256" key="15">
    <source>
        <dbReference type="ARBA" id="ARBA00022990"/>
    </source>
</evidence>
<feature type="transmembrane region" description="Helical" evidence="25">
    <location>
        <begin position="801"/>
        <end position="823"/>
    </location>
</feature>
<feature type="compositionally biased region" description="Basic and acidic residues" evidence="24">
    <location>
        <begin position="523"/>
        <end position="533"/>
    </location>
</feature>
<evidence type="ECO:0000256" key="11">
    <source>
        <dbReference type="ARBA" id="ARBA00022857"/>
    </source>
</evidence>
<dbReference type="OrthoDB" id="37244at2759"/>
<dbReference type="SUPFAM" id="SSF51735">
    <property type="entry name" value="NAD(P)-binding Rossmann-fold domains"/>
    <property type="match status" value="1"/>
</dbReference>
<evidence type="ECO:0000256" key="21">
    <source>
        <dbReference type="ARBA" id="ARBA00061558"/>
    </source>
</evidence>
<dbReference type="SMART" id="SM01002">
    <property type="entry name" value="AlaDh_PNT_C"/>
    <property type="match status" value="1"/>
</dbReference>
<evidence type="ECO:0000256" key="6">
    <source>
        <dbReference type="ARBA" id="ARBA00022475"/>
    </source>
</evidence>
<dbReference type="InParanoid" id="F2UPE0"/>
<dbReference type="InterPro" id="IPR034300">
    <property type="entry name" value="PNTB-like"/>
</dbReference>
<dbReference type="PANTHER" id="PTHR10160">
    <property type="entry name" value="NAD(P) TRANSHYDROGENASE"/>
    <property type="match status" value="1"/>
</dbReference>
<accession>F2UPE0</accession>
<dbReference type="AlphaFoldDB" id="F2UPE0"/>
<dbReference type="OMA" id="EQCREVD"/>
<proteinExistence type="inferred from homology"/>
<dbReference type="NCBIfam" id="NF006942">
    <property type="entry name" value="PRK09424.1"/>
    <property type="match status" value="1"/>
</dbReference>
<dbReference type="EC" id="7.1.1.1" evidence="5"/>
<evidence type="ECO:0000313" key="28">
    <source>
        <dbReference type="EMBL" id="EGD79495.1"/>
    </source>
</evidence>
<evidence type="ECO:0000256" key="17">
    <source>
        <dbReference type="ARBA" id="ARBA00023128"/>
    </source>
</evidence>
<dbReference type="FunCoup" id="F2UPE0">
    <property type="interactions" value="318"/>
</dbReference>
<dbReference type="NCBIfam" id="TIGR00561">
    <property type="entry name" value="pntA"/>
    <property type="match status" value="1"/>
</dbReference>
<dbReference type="Pfam" id="PF01262">
    <property type="entry name" value="AlaDh_PNT_C"/>
    <property type="match status" value="1"/>
</dbReference>
<dbReference type="EMBL" id="GL832986">
    <property type="protein sequence ID" value="EGD79495.1"/>
    <property type="molecule type" value="Genomic_DNA"/>
</dbReference>
<keyword evidence="29" id="KW-1185">Reference proteome</keyword>
<dbReference type="GO" id="GO:0008750">
    <property type="term" value="F:proton-translocating NAD(P)+ transhydrogenase activity"/>
    <property type="evidence" value="ECO:0007669"/>
    <property type="project" value="UniProtKB-EC"/>
</dbReference>
<evidence type="ECO:0000256" key="3">
    <source>
        <dbReference type="ARBA" id="ARBA00005624"/>
    </source>
</evidence>
<keyword evidence="7" id="KW-0997">Cell inner membrane</keyword>
<dbReference type="FunFam" id="3.40.50.720:FF:000028">
    <property type="entry name" value="NAD(P) transhydrogenase subunit alpha"/>
    <property type="match status" value="1"/>
</dbReference>
<dbReference type="STRING" id="946362.F2UPE0"/>
<feature type="transmembrane region" description="Helical" evidence="25">
    <location>
        <begin position="923"/>
        <end position="942"/>
    </location>
</feature>
<dbReference type="InterPro" id="IPR024605">
    <property type="entry name" value="NADP_transhyd_a_C"/>
</dbReference>
<feature type="transmembrane region" description="Helical" evidence="25">
    <location>
        <begin position="679"/>
        <end position="699"/>
    </location>
</feature>
<dbReference type="RefSeq" id="XP_004988976.1">
    <property type="nucleotide sequence ID" value="XM_004988919.1"/>
</dbReference>
<feature type="domain" description="Alanine dehydrogenase/pyridine nucleotide transhydrogenase N-terminal" evidence="27">
    <location>
        <begin position="139"/>
        <end position="272"/>
    </location>
</feature>
<feature type="transmembrane region" description="Helical" evidence="25">
    <location>
        <begin position="706"/>
        <end position="726"/>
    </location>
</feature>
<feature type="compositionally biased region" description="Low complexity" evidence="24">
    <location>
        <begin position="511"/>
        <end position="522"/>
    </location>
</feature>
<keyword evidence="11" id="KW-0521">NADP</keyword>
<dbReference type="CDD" id="cd05304">
    <property type="entry name" value="Rubrum_tdh"/>
    <property type="match status" value="1"/>
</dbReference>
<dbReference type="InterPro" id="IPR007886">
    <property type="entry name" value="AlaDH/PNT_N"/>
</dbReference>
<evidence type="ECO:0000256" key="9">
    <source>
        <dbReference type="ARBA" id="ARBA00022741"/>
    </source>
</evidence>
<dbReference type="PANTHER" id="PTHR10160:SF19">
    <property type="entry name" value="PROTON-TRANSLOCATING NAD(P)(+) TRANSHYDROGENASE"/>
    <property type="match status" value="1"/>
</dbReference>
<dbReference type="Pfam" id="PF12769">
    <property type="entry name" value="PNTB_4TM"/>
    <property type="match status" value="1"/>
</dbReference>
<dbReference type="GO" id="GO:0050661">
    <property type="term" value="F:NADP binding"/>
    <property type="evidence" value="ECO:0007669"/>
    <property type="project" value="TreeGrafter"/>
</dbReference>
<evidence type="ECO:0000256" key="2">
    <source>
        <dbReference type="ARBA" id="ARBA00004429"/>
    </source>
</evidence>
<keyword evidence="18 25" id="KW-0472">Membrane</keyword>
<comment type="subunit">
    <text evidence="4">Homodimer.</text>
</comment>
<dbReference type="Pfam" id="PF05222">
    <property type="entry name" value="AlaDh_PNT_N"/>
    <property type="match status" value="1"/>
</dbReference>
<comment type="catalytic activity">
    <reaction evidence="19">
        <text>NAD(+) + NADPH + H(+)(in) = NADH + NADP(+) + H(+)(out)</text>
        <dbReference type="Rhea" id="RHEA:47992"/>
        <dbReference type="ChEBI" id="CHEBI:15378"/>
        <dbReference type="ChEBI" id="CHEBI:57540"/>
        <dbReference type="ChEBI" id="CHEBI:57783"/>
        <dbReference type="ChEBI" id="CHEBI:57945"/>
        <dbReference type="ChEBI" id="CHEBI:58349"/>
        <dbReference type="EC" id="7.1.1.1"/>
    </reaction>
</comment>
<name>F2UPE0_SALR5</name>
<dbReference type="InterPro" id="IPR036291">
    <property type="entry name" value="NAD(P)-bd_dom_sf"/>
</dbReference>
<feature type="transmembrane region" description="Helical" evidence="25">
    <location>
        <begin position="868"/>
        <end position="886"/>
    </location>
</feature>
<comment type="similarity">
    <text evidence="3">In the N-terminal section; belongs to the AlaDH/PNT family.</text>
</comment>
<dbReference type="GO" id="GO:0005743">
    <property type="term" value="C:mitochondrial inner membrane"/>
    <property type="evidence" value="ECO:0007669"/>
    <property type="project" value="UniProtKB-SubCell"/>
</dbReference>
<keyword evidence="12" id="KW-0809">Transit peptide</keyword>
<dbReference type="SMART" id="SM01003">
    <property type="entry name" value="AlaDh_PNT_N"/>
    <property type="match status" value="1"/>
</dbReference>
<dbReference type="FunFam" id="3.40.50.1220:FF:000002">
    <property type="entry name" value="NAD(P) transhydrogenase subunit beta"/>
    <property type="match status" value="1"/>
</dbReference>
<comment type="subcellular location">
    <subcellularLocation>
        <location evidence="2">Cell inner membrane</location>
        <topology evidence="2">Multi-pass membrane protein</topology>
    </subcellularLocation>
    <subcellularLocation>
        <location evidence="1">Mitochondrion inner membrane</location>
        <topology evidence="1">Multi-pass membrane protein</topology>
        <orientation evidence="1">Matrix side</orientation>
    </subcellularLocation>
</comment>
<dbReference type="InterPro" id="IPR008143">
    <property type="entry name" value="Ala_DH/PNT_CS2"/>
</dbReference>
<evidence type="ECO:0000256" key="20">
    <source>
        <dbReference type="ARBA" id="ARBA00054910"/>
    </source>
</evidence>
<evidence type="ECO:0000256" key="25">
    <source>
        <dbReference type="SAM" id="Phobius"/>
    </source>
</evidence>
<sequence length="1147" mass="119222">MTTPLIHIHFDRQHVNTHTHTRTHAYFSCMHASGVSNPQCLSMNTHTLTDTRSLTHTHTQPIPGKTMATSALLRGGGGGAVKRLWSQLAPRASSTTLMTNAITATTTSTVFLAATAVTAASRASPLTAQKRGLKNLTIGVAKETDTGERRVAITPSNVPQLSKKGANVRVASGAGAAAGFADAVYEEAGASIVSPTDVWKSDLVLKVRPPTDEQVGLLEDRALVSLLFPMVNKDKIQQLSKQGSTAFALDMLLRTLSRGQAFDVLSSQANIAGYRAVIEAAHHLEQPFAGGMTAAGKIPPARVLVVGAGVAGLAAIQQAKSMNAIVNAFDVREAAAEQVASMGAKFLKVPFEEKGDAAGGYAKEMSAEWFEAARAMLLREMPSLDVIITTALIPGKKAPVLITKQMVDAMHTGSVTVDLASEAGGNVETTRPGEVYTTDNGVTCLGYTNWPSQMARTASTLFGNNVTKFVLSMDKDEQWTVDIDNDEAVRSMCVVHKGQPLDPYVPPPPASKAEGGADAAAAAKKEEAKEVDPKSAAMKQAFGATVGTGAAIGFGSLIPDAGLLSTFALSVWVGSNAVRGVTHALHSPLMATTNAISGMTIVGGLLQLGTPAPLSLATTAIALSSVNIVGGFVVTKKMLDMFRRPNDPPEYWHYFLAPAGAAMAGYGTLAYQGMVTPTVTSTLALASGLACIGGIAAMSKQETSRLSVMLALGGVGMGLTAAVGGMHELDQHNVAALAASSVIGGGVGYGIARRIQVTSLPQAVAGFHSLVGLAALATAYGDFVHHWDTFADLDNFHSTSLFLGAWMGSITFTGSIIACGKLAELKNLSSLFDSKPLSLPGRDLLNAGMLAGTVGCLGTFCVTKDPTVANTALLAGSGLSGLLGLHMTASIGGADMPVVITLLNSYSGWALCAEGFILDQPMLAIIGALIGSSGAFLTKIMCDGMNRSLVNVILGGFGSEAGAVKEEADQTHTQIDAESTVKDLLDAQKVAIIPGYGLAVAQAQNLVAEISKLLTDQGKEVLFGVHPVAGRMPGQLDVILAEAGVPYDQVLEMDGINEEMDDVDVALVIGANDTVNSAAETDPNSAIAGMPVIQVWNAKHVVFMKRSMASGYAGVNNPVFYKDNTDMLLGDAKATCEQLLNGLKAKL</sequence>
<keyword evidence="6" id="KW-1003">Cell membrane</keyword>
<evidence type="ECO:0000256" key="19">
    <source>
        <dbReference type="ARBA" id="ARBA00048202"/>
    </source>
</evidence>
<comment type="function">
    <text evidence="20">The transhydrogenation between NADH and NADP is coupled to respiration and ATP hydrolysis and functions as a proton pump across the membrane. May play a role in reactive oxygen species (ROS) detoxification in the adrenal gland.</text>
</comment>
<evidence type="ECO:0000256" key="22">
    <source>
        <dbReference type="ARBA" id="ARBA00074145"/>
    </source>
</evidence>
<evidence type="ECO:0000256" key="14">
    <source>
        <dbReference type="ARBA" id="ARBA00022989"/>
    </source>
</evidence>
<keyword evidence="13" id="KW-1278">Translocase</keyword>
<evidence type="ECO:0000256" key="8">
    <source>
        <dbReference type="ARBA" id="ARBA00022692"/>
    </source>
</evidence>